<gene>
    <name evidence="2" type="ORF">FL583_26315</name>
</gene>
<comment type="caution">
    <text evidence="2">The sequence shown here is derived from an EMBL/GenBank/DDBJ whole genome shotgun (WGS) entry which is preliminary data.</text>
</comment>
<feature type="domain" description="Mycothiol-dependent maleylpyruvate isomerase metal-binding" evidence="1">
    <location>
        <begin position="17"/>
        <end position="134"/>
    </location>
</feature>
<protein>
    <submittedName>
        <fullName evidence="2">TIGR03086 family protein</fullName>
    </submittedName>
</protein>
<reference evidence="2 3" key="1">
    <citation type="submission" date="2019-07" db="EMBL/GenBank/DDBJ databases">
        <title>Cryptosporangium phraense sp. nov., isolated from plant litter.</title>
        <authorList>
            <person name="Suriyachadkun C."/>
        </authorList>
    </citation>
    <scope>NUCLEOTIDE SEQUENCE [LARGE SCALE GENOMIC DNA]</scope>
    <source>
        <strain evidence="2 3">A-T 5661</strain>
    </source>
</reference>
<evidence type="ECO:0000259" key="1">
    <source>
        <dbReference type="Pfam" id="PF11716"/>
    </source>
</evidence>
<keyword evidence="3" id="KW-1185">Reference proteome</keyword>
<dbReference type="OrthoDB" id="5185819at2"/>
<dbReference type="InterPro" id="IPR034660">
    <property type="entry name" value="DinB/YfiT-like"/>
</dbReference>
<dbReference type="Proteomes" id="UP000317982">
    <property type="component" value="Unassembled WGS sequence"/>
</dbReference>
<organism evidence="2 3">
    <name type="scientific">Cryptosporangium phraense</name>
    <dbReference type="NCBI Taxonomy" id="2593070"/>
    <lineage>
        <taxon>Bacteria</taxon>
        <taxon>Bacillati</taxon>
        <taxon>Actinomycetota</taxon>
        <taxon>Actinomycetes</taxon>
        <taxon>Cryptosporangiales</taxon>
        <taxon>Cryptosporangiaceae</taxon>
        <taxon>Cryptosporangium</taxon>
    </lineage>
</organism>
<dbReference type="Pfam" id="PF11716">
    <property type="entry name" value="MDMPI_N"/>
    <property type="match status" value="1"/>
</dbReference>
<dbReference type="NCBIfam" id="TIGR03083">
    <property type="entry name" value="maleylpyruvate isomerase family mycothiol-dependent enzyme"/>
    <property type="match status" value="1"/>
</dbReference>
<name>A0A545ALA5_9ACTN</name>
<dbReference type="InterPro" id="IPR024344">
    <property type="entry name" value="MDMPI_metal-binding"/>
</dbReference>
<evidence type="ECO:0000313" key="2">
    <source>
        <dbReference type="EMBL" id="TQS42104.1"/>
    </source>
</evidence>
<dbReference type="GO" id="GO:0046872">
    <property type="term" value="F:metal ion binding"/>
    <property type="evidence" value="ECO:0007669"/>
    <property type="project" value="InterPro"/>
</dbReference>
<sequence>MSGYVEGIVERYVLAGAGFERRLRRVRPGQWAGPTPCREWDVRALVNHMTRGNLNYVALLRGATAADFLRLRDADALGEDPVETFVSSVRACADAFAEPGALDRPLDYPLGPADGAQVLAVRTTDTLIHTWDLARAIGDDEILDPGLVEWAVTSLGAIYEGLAETPADAGTTHRYFDPAPEVSEGAERQTELLAQMGRNPRTAMH</sequence>
<accession>A0A545ALA5</accession>
<evidence type="ECO:0000313" key="3">
    <source>
        <dbReference type="Proteomes" id="UP000317982"/>
    </source>
</evidence>
<dbReference type="Gene3D" id="1.20.120.450">
    <property type="entry name" value="dinb family like domain"/>
    <property type="match status" value="1"/>
</dbReference>
<dbReference type="EMBL" id="VIRS01000020">
    <property type="protein sequence ID" value="TQS42104.1"/>
    <property type="molecule type" value="Genomic_DNA"/>
</dbReference>
<proteinExistence type="predicted"/>
<dbReference type="NCBIfam" id="TIGR03086">
    <property type="entry name" value="TIGR03086 family metal-binding protein"/>
    <property type="match status" value="1"/>
</dbReference>
<dbReference type="RefSeq" id="WP_142707505.1">
    <property type="nucleotide sequence ID" value="NZ_VIRS01000020.1"/>
</dbReference>
<dbReference type="AlphaFoldDB" id="A0A545ALA5"/>
<dbReference type="SUPFAM" id="SSF109854">
    <property type="entry name" value="DinB/YfiT-like putative metalloenzymes"/>
    <property type="match status" value="1"/>
</dbReference>
<dbReference type="InterPro" id="IPR017520">
    <property type="entry name" value="CHP03086"/>
</dbReference>
<dbReference type="InParanoid" id="A0A545ALA5"/>
<dbReference type="InterPro" id="IPR017517">
    <property type="entry name" value="Maleyloyr_isom"/>
</dbReference>